<evidence type="ECO:0000256" key="10">
    <source>
        <dbReference type="RuleBase" id="RU004387"/>
    </source>
</evidence>
<dbReference type="GO" id="GO:0008270">
    <property type="term" value="F:zinc ion binding"/>
    <property type="evidence" value="ECO:0007669"/>
    <property type="project" value="InterPro"/>
</dbReference>
<dbReference type="SUPFAM" id="SSF53187">
    <property type="entry name" value="Zn-dependent exopeptidases"/>
    <property type="match status" value="1"/>
</dbReference>
<dbReference type="PANTHER" id="PTHR28570:SF3">
    <property type="entry name" value="ASPARTYL AMINOPEPTIDASE"/>
    <property type="match status" value="1"/>
</dbReference>
<dbReference type="GO" id="GO:0006508">
    <property type="term" value="P:proteolysis"/>
    <property type="evidence" value="ECO:0007669"/>
    <property type="project" value="UniProtKB-KW"/>
</dbReference>
<keyword evidence="3 9" id="KW-0031">Aminopeptidase</keyword>
<keyword evidence="4 9" id="KW-0645">Protease</keyword>
<keyword evidence="7 9" id="KW-0862">Zinc</keyword>
<accession>A0AAW7XHM0</accession>
<dbReference type="GO" id="GO:0005737">
    <property type="term" value="C:cytoplasm"/>
    <property type="evidence" value="ECO:0007669"/>
    <property type="project" value="UniProtKB-ARBA"/>
</dbReference>
<dbReference type="PRINTS" id="PR00932">
    <property type="entry name" value="AMINO1PTASE"/>
</dbReference>
<evidence type="ECO:0000256" key="6">
    <source>
        <dbReference type="ARBA" id="ARBA00022801"/>
    </source>
</evidence>
<dbReference type="RefSeq" id="WP_303548596.1">
    <property type="nucleotide sequence ID" value="NZ_JAUOPG010000002.1"/>
</dbReference>
<dbReference type="Proteomes" id="UP001169862">
    <property type="component" value="Unassembled WGS sequence"/>
</dbReference>
<sequence>MNQSNAPLESLIRFLNESPTPFHAVAAMSTRLESAGFEYLNERDTWNVKAGGRYYTQRNGSSIIAWTMPTTRSLVDSGFRMVGAHTDSPCLRVKPNPEMHRHGYSQLGVEVYGGVLLAPWFDRDLSIAGRVSFKNTEGELDAALINFERPIAIIPSLAIHLDREANSGRAINAQTFLPPILGQSDKKADFRALLKTQLEEGGHSVSEVLNYELSFYDTQSAALIGLDEAFLVSARLDNLLSCYMGLTALINANSDEGMLLVCNDHEEVGSMSAVGAQGPMLEHLLERLVVKSEDRSRMLARSMMISADNAHGIHPNFADKHDANHGPLLNKGPVIKINANQRYATTDVTSSQFRLLAQAVGANVQEFVVRSDMACGSTIGPITSAEIGVKTIDIGVPQFAMHSIREMAGTSDVMDTIEIFKAFYQLENV</sequence>
<dbReference type="Gene3D" id="3.40.630.10">
    <property type="entry name" value="Zn peptidases"/>
    <property type="match status" value="1"/>
</dbReference>
<name>A0AAW7XHM0_9GAMM</name>
<dbReference type="NCBIfam" id="NF002759">
    <property type="entry name" value="PRK02813.1"/>
    <property type="match status" value="1"/>
</dbReference>
<dbReference type="PANTHER" id="PTHR28570">
    <property type="entry name" value="ASPARTYL AMINOPEPTIDASE"/>
    <property type="match status" value="1"/>
</dbReference>
<comment type="cofactor">
    <cofactor evidence="1 10">
        <name>Zn(2+)</name>
        <dbReference type="ChEBI" id="CHEBI:29105"/>
    </cofactor>
</comment>
<proteinExistence type="inferred from homology"/>
<dbReference type="GO" id="GO:0004177">
    <property type="term" value="F:aminopeptidase activity"/>
    <property type="evidence" value="ECO:0007669"/>
    <property type="project" value="UniProtKB-KW"/>
</dbReference>
<dbReference type="EMBL" id="JAUOPG010000002">
    <property type="protein sequence ID" value="MDO6452559.1"/>
    <property type="molecule type" value="Genomic_DNA"/>
</dbReference>
<dbReference type="FunFam" id="2.30.250.10:FF:000003">
    <property type="entry name" value="Probable M18 family aminopeptidase 2"/>
    <property type="match status" value="1"/>
</dbReference>
<dbReference type="EC" id="3.4.11.-" evidence="10"/>
<dbReference type="Pfam" id="PF02127">
    <property type="entry name" value="Peptidase_M18"/>
    <property type="match status" value="1"/>
</dbReference>
<evidence type="ECO:0000256" key="9">
    <source>
        <dbReference type="RuleBase" id="RU004386"/>
    </source>
</evidence>
<reference evidence="11" key="1">
    <citation type="submission" date="2023-07" db="EMBL/GenBank/DDBJ databases">
        <title>Genome content predicts the carbon catabolic preferences of heterotrophic bacteria.</title>
        <authorList>
            <person name="Gralka M."/>
        </authorList>
    </citation>
    <scope>NUCLEOTIDE SEQUENCE</scope>
    <source>
        <strain evidence="11">I2M16</strain>
    </source>
</reference>
<gene>
    <name evidence="11" type="ORF">Q4490_03180</name>
</gene>
<dbReference type="InterPro" id="IPR023358">
    <property type="entry name" value="Peptidase_M18_dom2"/>
</dbReference>
<evidence type="ECO:0000313" key="12">
    <source>
        <dbReference type="Proteomes" id="UP001169862"/>
    </source>
</evidence>
<dbReference type="Gene3D" id="2.30.250.10">
    <property type="entry name" value="Aminopeptidase i, Domain 2"/>
    <property type="match status" value="1"/>
</dbReference>
<keyword evidence="5 9" id="KW-0479">Metal-binding</keyword>
<keyword evidence="6 9" id="KW-0378">Hydrolase</keyword>
<evidence type="ECO:0000256" key="1">
    <source>
        <dbReference type="ARBA" id="ARBA00001947"/>
    </source>
</evidence>
<comment type="caution">
    <text evidence="11">The sequence shown here is derived from an EMBL/GenBank/DDBJ whole genome shotgun (WGS) entry which is preliminary data.</text>
</comment>
<evidence type="ECO:0000256" key="2">
    <source>
        <dbReference type="ARBA" id="ARBA00008290"/>
    </source>
</evidence>
<evidence type="ECO:0000256" key="4">
    <source>
        <dbReference type="ARBA" id="ARBA00022670"/>
    </source>
</evidence>
<organism evidence="11 12">
    <name type="scientific">Neptunomonas phycophila</name>
    <dbReference type="NCBI Taxonomy" id="1572645"/>
    <lineage>
        <taxon>Bacteria</taxon>
        <taxon>Pseudomonadati</taxon>
        <taxon>Pseudomonadota</taxon>
        <taxon>Gammaproteobacteria</taxon>
        <taxon>Oceanospirillales</taxon>
        <taxon>Oceanospirillaceae</taxon>
        <taxon>Neptunomonas</taxon>
    </lineage>
</organism>
<evidence type="ECO:0000256" key="5">
    <source>
        <dbReference type="ARBA" id="ARBA00022723"/>
    </source>
</evidence>
<dbReference type="CDD" id="cd05658">
    <property type="entry name" value="M18_DAP"/>
    <property type="match status" value="1"/>
</dbReference>
<protein>
    <recommendedName>
        <fullName evidence="10">M18 family aminopeptidase</fullName>
        <ecNumber evidence="10">3.4.11.-</ecNumber>
    </recommendedName>
</protein>
<evidence type="ECO:0000256" key="3">
    <source>
        <dbReference type="ARBA" id="ARBA00022438"/>
    </source>
</evidence>
<dbReference type="SUPFAM" id="SSF101821">
    <property type="entry name" value="Aminopeptidase/glucanase lid domain"/>
    <property type="match status" value="1"/>
</dbReference>
<dbReference type="AlphaFoldDB" id="A0AAW7XHM0"/>
<keyword evidence="8 9" id="KW-0482">Metalloprotease</keyword>
<dbReference type="InterPro" id="IPR001948">
    <property type="entry name" value="Peptidase_M18"/>
</dbReference>
<evidence type="ECO:0000256" key="8">
    <source>
        <dbReference type="ARBA" id="ARBA00023049"/>
    </source>
</evidence>
<dbReference type="GO" id="GO:0008237">
    <property type="term" value="F:metallopeptidase activity"/>
    <property type="evidence" value="ECO:0007669"/>
    <property type="project" value="UniProtKB-KW"/>
</dbReference>
<evidence type="ECO:0000256" key="7">
    <source>
        <dbReference type="ARBA" id="ARBA00022833"/>
    </source>
</evidence>
<comment type="similarity">
    <text evidence="2 9">Belongs to the peptidase M18 family.</text>
</comment>
<evidence type="ECO:0000313" key="11">
    <source>
        <dbReference type="EMBL" id="MDO6452559.1"/>
    </source>
</evidence>